<protein>
    <submittedName>
        <fullName evidence="1">Uncharacterized protein</fullName>
    </submittedName>
</protein>
<dbReference type="Proteomes" id="UP001055072">
    <property type="component" value="Unassembled WGS sequence"/>
</dbReference>
<keyword evidence="2" id="KW-1185">Reference proteome</keyword>
<dbReference type="EMBL" id="MU274930">
    <property type="protein sequence ID" value="KAI0085588.1"/>
    <property type="molecule type" value="Genomic_DNA"/>
</dbReference>
<evidence type="ECO:0000313" key="1">
    <source>
        <dbReference type="EMBL" id="KAI0085588.1"/>
    </source>
</evidence>
<comment type="caution">
    <text evidence="1">The sequence shown here is derived from an EMBL/GenBank/DDBJ whole genome shotgun (WGS) entry which is preliminary data.</text>
</comment>
<proteinExistence type="predicted"/>
<sequence>MNANYNPADLTSVLIRQGLIHNRSVSTGQCIRPLQTLHNPTLERPALSSFRARWSNPDRRTTTLHLPTNHVLDWEHEILKKHDGSPRDENGNAVYAFGRIKIKILNNILLVNLCRFPEVPFEPDDDTLTQKRNFLHSQGRLDEYRGRHNPLEGMLPRMNGQAMELPWYVRYGRRADQTVNVPYEEGDNSCELDNSQGTTAAISSNLDVETESSKSTTALASSKAPKMKKILIMNRSFRLADHRLLCPWCMTDFESSKKNAEKHMRNFHRHKIRVQRDAPSIPRPSPTMQKKQPAPQAEQDWSKRYICPWPFDNECGLQARNGTLTSIEEMIQHMVSHIGVPFFCHLCGEFMWEKSEALKHPSFCRTLGNEATRVEAENQLEQCEN</sequence>
<evidence type="ECO:0000313" key="2">
    <source>
        <dbReference type="Proteomes" id="UP001055072"/>
    </source>
</evidence>
<gene>
    <name evidence="1" type="ORF">BDY19DRAFT_996715</name>
</gene>
<organism evidence="1 2">
    <name type="scientific">Irpex rosettiformis</name>
    <dbReference type="NCBI Taxonomy" id="378272"/>
    <lineage>
        <taxon>Eukaryota</taxon>
        <taxon>Fungi</taxon>
        <taxon>Dikarya</taxon>
        <taxon>Basidiomycota</taxon>
        <taxon>Agaricomycotina</taxon>
        <taxon>Agaricomycetes</taxon>
        <taxon>Polyporales</taxon>
        <taxon>Irpicaceae</taxon>
        <taxon>Irpex</taxon>
    </lineage>
</organism>
<reference evidence="1" key="1">
    <citation type="journal article" date="2021" name="Environ. Microbiol.">
        <title>Gene family expansions and transcriptome signatures uncover fungal adaptations to wood decay.</title>
        <authorList>
            <person name="Hage H."/>
            <person name="Miyauchi S."/>
            <person name="Viragh M."/>
            <person name="Drula E."/>
            <person name="Min B."/>
            <person name="Chaduli D."/>
            <person name="Navarro D."/>
            <person name="Favel A."/>
            <person name="Norest M."/>
            <person name="Lesage-Meessen L."/>
            <person name="Balint B."/>
            <person name="Merenyi Z."/>
            <person name="de Eugenio L."/>
            <person name="Morin E."/>
            <person name="Martinez A.T."/>
            <person name="Baldrian P."/>
            <person name="Stursova M."/>
            <person name="Martinez M.J."/>
            <person name="Novotny C."/>
            <person name="Magnuson J.K."/>
            <person name="Spatafora J.W."/>
            <person name="Maurice S."/>
            <person name="Pangilinan J."/>
            <person name="Andreopoulos W."/>
            <person name="LaButti K."/>
            <person name="Hundley H."/>
            <person name="Na H."/>
            <person name="Kuo A."/>
            <person name="Barry K."/>
            <person name="Lipzen A."/>
            <person name="Henrissat B."/>
            <person name="Riley R."/>
            <person name="Ahrendt S."/>
            <person name="Nagy L.G."/>
            <person name="Grigoriev I.V."/>
            <person name="Martin F."/>
            <person name="Rosso M.N."/>
        </authorList>
    </citation>
    <scope>NUCLEOTIDE SEQUENCE</scope>
    <source>
        <strain evidence="1">CBS 384.51</strain>
    </source>
</reference>
<name>A0ACB8TU49_9APHY</name>
<accession>A0ACB8TU49</accession>